<keyword evidence="1" id="KW-1133">Transmembrane helix</keyword>
<dbReference type="InterPro" id="IPR026268">
    <property type="entry name" value="RseC"/>
</dbReference>
<evidence type="ECO:0000313" key="2">
    <source>
        <dbReference type="EMBL" id="MBP2033716.1"/>
    </source>
</evidence>
<dbReference type="PIRSF" id="PIRSF004923">
    <property type="entry name" value="RseC"/>
    <property type="match status" value="1"/>
</dbReference>
<keyword evidence="1" id="KW-0472">Membrane</keyword>
<gene>
    <name evidence="2" type="ORF">J2Z42_002423</name>
</gene>
<comment type="caution">
    <text evidence="2">The sequence shown here is derived from an EMBL/GenBank/DDBJ whole genome shotgun (WGS) entry which is preliminary data.</text>
</comment>
<dbReference type="PANTHER" id="PTHR35867">
    <property type="entry name" value="PROTEIN RSEC"/>
    <property type="match status" value="1"/>
</dbReference>
<proteinExistence type="predicted"/>
<dbReference type="Pfam" id="PF04246">
    <property type="entry name" value="RseC_MucC"/>
    <property type="match status" value="1"/>
</dbReference>
<organism evidence="2 3">
    <name type="scientific">Clostridium algifaecis</name>
    <dbReference type="NCBI Taxonomy" id="1472040"/>
    <lineage>
        <taxon>Bacteria</taxon>
        <taxon>Bacillati</taxon>
        <taxon>Bacillota</taxon>
        <taxon>Clostridia</taxon>
        <taxon>Eubacteriales</taxon>
        <taxon>Clostridiaceae</taxon>
        <taxon>Clostridium</taxon>
    </lineage>
</organism>
<dbReference type="Proteomes" id="UP001519307">
    <property type="component" value="Unassembled WGS sequence"/>
</dbReference>
<keyword evidence="3" id="KW-1185">Reference proteome</keyword>
<protein>
    <submittedName>
        <fullName evidence="2">Sigma-E factor negative regulatory protein RseC</fullName>
    </submittedName>
</protein>
<name>A0ABS4KW25_9CLOT</name>
<feature type="transmembrane region" description="Helical" evidence="1">
    <location>
        <begin position="69"/>
        <end position="90"/>
    </location>
</feature>
<reference evidence="2 3" key="1">
    <citation type="submission" date="2021-03" db="EMBL/GenBank/DDBJ databases">
        <title>Genomic Encyclopedia of Type Strains, Phase IV (KMG-IV): sequencing the most valuable type-strain genomes for metagenomic binning, comparative biology and taxonomic classification.</title>
        <authorList>
            <person name="Goeker M."/>
        </authorList>
    </citation>
    <scope>NUCLEOTIDE SEQUENCE [LARGE SCALE GENOMIC DNA]</scope>
    <source>
        <strain evidence="2 3">DSM 28783</strain>
    </source>
</reference>
<evidence type="ECO:0000313" key="3">
    <source>
        <dbReference type="Proteomes" id="UP001519307"/>
    </source>
</evidence>
<evidence type="ECO:0000256" key="1">
    <source>
        <dbReference type="SAM" id="Phobius"/>
    </source>
</evidence>
<keyword evidence="1" id="KW-0812">Transmembrane</keyword>
<sequence length="137" mass="14657">MKNESSGIVIEVDNDIAKVRTSKHGDCENCGACPGAAASVVNAKNPIGAKPGQHVMFEIEQTNMLKAAFVVYILPIIAILLGVFIGTVLADKIGGNEKTFQIVGGIVLFVLSLLYVKIFDKSTGKKQSMKPVIKRIL</sequence>
<dbReference type="EMBL" id="JAGGLM010000019">
    <property type="protein sequence ID" value="MBP2033716.1"/>
    <property type="molecule type" value="Genomic_DNA"/>
</dbReference>
<feature type="transmembrane region" description="Helical" evidence="1">
    <location>
        <begin position="102"/>
        <end position="119"/>
    </location>
</feature>
<dbReference type="PANTHER" id="PTHR35867:SF1">
    <property type="entry name" value="PROTEIN RSEC"/>
    <property type="match status" value="1"/>
</dbReference>
<dbReference type="InterPro" id="IPR007359">
    <property type="entry name" value="SigmaE_reg_RseC_MucC"/>
</dbReference>
<accession>A0ABS4KW25</accession>
<dbReference type="RefSeq" id="WP_209702974.1">
    <property type="nucleotide sequence ID" value="NZ_JAGGLM010000019.1"/>
</dbReference>